<dbReference type="Pfam" id="PF01219">
    <property type="entry name" value="DAGK_prokar"/>
    <property type="match status" value="1"/>
</dbReference>
<comment type="similarity">
    <text evidence="3 21">Belongs to the bacterial diacylglycerol kinase family.</text>
</comment>
<comment type="catalytic activity">
    <reaction evidence="21">
        <text>a 1,2-diacyl-sn-glycerol + ATP = a 1,2-diacyl-sn-glycero-3-phosphate + ADP + H(+)</text>
        <dbReference type="Rhea" id="RHEA:10272"/>
        <dbReference type="ChEBI" id="CHEBI:15378"/>
        <dbReference type="ChEBI" id="CHEBI:17815"/>
        <dbReference type="ChEBI" id="CHEBI:30616"/>
        <dbReference type="ChEBI" id="CHEBI:58608"/>
        <dbReference type="ChEBI" id="CHEBI:456216"/>
        <dbReference type="EC" id="2.7.1.107"/>
    </reaction>
</comment>
<keyword evidence="6" id="KW-1003">Cell membrane</keyword>
<comment type="subcellular location">
    <subcellularLocation>
        <location evidence="2 21">Cell inner membrane</location>
        <topology evidence="2 21">Multi-pass membrane protein</topology>
    </subcellularLocation>
</comment>
<evidence type="ECO:0000313" key="22">
    <source>
        <dbReference type="EMBL" id="MEN0581633.1"/>
    </source>
</evidence>
<dbReference type="InterPro" id="IPR033718">
    <property type="entry name" value="DAGK_prok"/>
</dbReference>
<keyword evidence="12 21" id="KW-0547">Nucleotide-binding</keyword>
<dbReference type="EMBL" id="JBCIVJ010000025">
    <property type="protein sequence ID" value="MEN0581633.1"/>
    <property type="molecule type" value="Genomic_DNA"/>
</dbReference>
<dbReference type="Proteomes" id="UP001411173">
    <property type="component" value="Unassembled WGS sequence"/>
</dbReference>
<evidence type="ECO:0000256" key="17">
    <source>
        <dbReference type="ARBA" id="ARBA00023098"/>
    </source>
</evidence>
<evidence type="ECO:0000256" key="21">
    <source>
        <dbReference type="RuleBase" id="RU363065"/>
    </source>
</evidence>
<proteinExistence type="inferred from homology"/>
<sequence length="122" mass="13207">MANNTTGITRIIKAAGYSWKGVRAAWINEAAFRQEGVAVIIAIIIAAFVDVDAITRVLLIGSVVLVMIVEILNSAIEAVVDRIGSEFHELSGRAKDMGSAAVLMAILLALFTWVSLLWGYFR</sequence>
<dbReference type="Gene3D" id="1.10.287.3610">
    <property type="match status" value="1"/>
</dbReference>
<evidence type="ECO:0000256" key="8">
    <source>
        <dbReference type="ARBA" id="ARBA00022519"/>
    </source>
</evidence>
<evidence type="ECO:0000256" key="10">
    <source>
        <dbReference type="ARBA" id="ARBA00022692"/>
    </source>
</evidence>
<keyword evidence="10 21" id="KW-0812">Transmembrane</keyword>
<evidence type="ECO:0000256" key="9">
    <source>
        <dbReference type="ARBA" id="ARBA00022679"/>
    </source>
</evidence>
<evidence type="ECO:0000256" key="5">
    <source>
        <dbReference type="ARBA" id="ARBA00017575"/>
    </source>
</evidence>
<keyword evidence="14 21" id="KW-0067">ATP-binding</keyword>
<dbReference type="PROSITE" id="PS01069">
    <property type="entry name" value="DAGK_PROKAR"/>
    <property type="match status" value="1"/>
</dbReference>
<evidence type="ECO:0000256" key="15">
    <source>
        <dbReference type="ARBA" id="ARBA00022842"/>
    </source>
</evidence>
<evidence type="ECO:0000256" key="12">
    <source>
        <dbReference type="ARBA" id="ARBA00022741"/>
    </source>
</evidence>
<evidence type="ECO:0000256" key="20">
    <source>
        <dbReference type="ARBA" id="ARBA00023264"/>
    </source>
</evidence>
<accession>A0ABU9VAN5</accession>
<comment type="function">
    <text evidence="21">Catalyzes the ATP-dependent phosphorylation of sn-l,2-diacylglycerol (DAG) to phosphatidic acid. Involved in the recycling of diacylglycerol produced as a by-product during membrane-derived oligosaccharide (MDO) biosynthesis.</text>
</comment>
<evidence type="ECO:0000256" key="1">
    <source>
        <dbReference type="ARBA" id="ARBA00001946"/>
    </source>
</evidence>
<name>A0ABU9VAN5_9ENTR</name>
<evidence type="ECO:0000256" key="14">
    <source>
        <dbReference type="ARBA" id="ARBA00022840"/>
    </source>
</evidence>
<evidence type="ECO:0000256" key="13">
    <source>
        <dbReference type="ARBA" id="ARBA00022777"/>
    </source>
</evidence>
<protein>
    <recommendedName>
        <fullName evidence="5 21">Diacylglycerol kinase</fullName>
        <ecNumber evidence="4 21">2.7.1.107</ecNumber>
    </recommendedName>
</protein>
<keyword evidence="16 21" id="KW-1133">Transmembrane helix</keyword>
<dbReference type="InterPro" id="IPR000829">
    <property type="entry name" value="DAGK"/>
</dbReference>
<keyword evidence="23" id="KW-1185">Reference proteome</keyword>
<dbReference type="InterPro" id="IPR036945">
    <property type="entry name" value="DAGK_sf"/>
</dbReference>
<keyword evidence="19" id="KW-0594">Phospholipid biosynthesis</keyword>
<evidence type="ECO:0000256" key="16">
    <source>
        <dbReference type="ARBA" id="ARBA00022989"/>
    </source>
</evidence>
<keyword evidence="7" id="KW-0444">Lipid biosynthesis</keyword>
<evidence type="ECO:0000256" key="11">
    <source>
        <dbReference type="ARBA" id="ARBA00022723"/>
    </source>
</evidence>
<keyword evidence="15" id="KW-0460">Magnesium</keyword>
<evidence type="ECO:0000256" key="6">
    <source>
        <dbReference type="ARBA" id="ARBA00022475"/>
    </source>
</evidence>
<keyword evidence="20 21" id="KW-1208">Phospholipid metabolism</keyword>
<dbReference type="PANTHER" id="PTHR34299:SF1">
    <property type="entry name" value="DIACYLGLYCEROL KINASE"/>
    <property type="match status" value="1"/>
</dbReference>
<comment type="cofactor">
    <cofactor evidence="1">
        <name>Mg(2+)</name>
        <dbReference type="ChEBI" id="CHEBI:18420"/>
    </cofactor>
</comment>
<dbReference type="EC" id="2.7.1.107" evidence="4 21"/>
<reference evidence="22 23" key="1">
    <citation type="submission" date="2024-02" db="EMBL/GenBank/DDBJ databases">
        <title>Whole genome of MDR Enterobacteriaceae from southern Thailand.</title>
        <authorList>
            <person name="Surachat K."/>
        </authorList>
    </citation>
    <scope>NUCLEOTIDE SEQUENCE [LARGE SCALE GENOMIC DNA]</scope>
    <source>
        <strain evidence="22 23">PSU_29</strain>
    </source>
</reference>
<feature type="transmembrane region" description="Helical" evidence="21">
    <location>
        <begin position="57"/>
        <end position="80"/>
    </location>
</feature>
<comment type="caution">
    <text evidence="22">The sequence shown here is derived from an EMBL/GenBank/DDBJ whole genome shotgun (WGS) entry which is preliminary data.</text>
</comment>
<evidence type="ECO:0000256" key="3">
    <source>
        <dbReference type="ARBA" id="ARBA00005967"/>
    </source>
</evidence>
<evidence type="ECO:0000256" key="7">
    <source>
        <dbReference type="ARBA" id="ARBA00022516"/>
    </source>
</evidence>
<dbReference type="RefSeq" id="WP_090089005.1">
    <property type="nucleotide sequence ID" value="NZ_JBCIVJ010000025.1"/>
</dbReference>
<evidence type="ECO:0000256" key="2">
    <source>
        <dbReference type="ARBA" id="ARBA00004429"/>
    </source>
</evidence>
<organism evidence="22 23">
    <name type="scientific">Phytobacter palmae</name>
    <dbReference type="NCBI Taxonomy" id="1855371"/>
    <lineage>
        <taxon>Bacteria</taxon>
        <taxon>Pseudomonadati</taxon>
        <taxon>Pseudomonadota</taxon>
        <taxon>Gammaproteobacteria</taxon>
        <taxon>Enterobacterales</taxon>
        <taxon>Enterobacteriaceae</taxon>
        <taxon>Phytobacter</taxon>
    </lineage>
</organism>
<evidence type="ECO:0000313" key="23">
    <source>
        <dbReference type="Proteomes" id="UP001411173"/>
    </source>
</evidence>
<comment type="caution">
    <text evidence="21">Lacks conserved residue(s) required for the propagation of feature annotation.</text>
</comment>
<keyword evidence="18 21" id="KW-0472">Membrane</keyword>
<evidence type="ECO:0000256" key="19">
    <source>
        <dbReference type="ARBA" id="ARBA00023209"/>
    </source>
</evidence>
<keyword evidence="9 21" id="KW-0808">Transferase</keyword>
<evidence type="ECO:0000256" key="4">
    <source>
        <dbReference type="ARBA" id="ARBA00012133"/>
    </source>
</evidence>
<feature type="transmembrane region" description="Helical" evidence="21">
    <location>
        <begin position="101"/>
        <end position="121"/>
    </location>
</feature>
<keyword evidence="13 21" id="KW-0418">Kinase</keyword>
<dbReference type="PANTHER" id="PTHR34299">
    <property type="entry name" value="DIACYLGLYCEROL KINASE"/>
    <property type="match status" value="1"/>
</dbReference>
<keyword evidence="11" id="KW-0479">Metal-binding</keyword>
<evidence type="ECO:0000256" key="18">
    <source>
        <dbReference type="ARBA" id="ARBA00023136"/>
    </source>
</evidence>
<dbReference type="GO" id="GO:0004143">
    <property type="term" value="F:ATP-dependent diacylglycerol kinase activity"/>
    <property type="evidence" value="ECO:0007669"/>
    <property type="project" value="UniProtKB-EC"/>
</dbReference>
<dbReference type="CDD" id="cd14264">
    <property type="entry name" value="DAGK_IM"/>
    <property type="match status" value="1"/>
</dbReference>
<keyword evidence="17 21" id="KW-0443">Lipid metabolism</keyword>
<gene>
    <name evidence="22" type="ORF">AAIG39_21905</name>
</gene>
<keyword evidence="8 21" id="KW-0997">Cell inner membrane</keyword>